<organism evidence="4 5">
    <name type="scientific">Candidatus Blautia pullicola</name>
    <dbReference type="NCBI Taxonomy" id="2838498"/>
    <lineage>
        <taxon>Bacteria</taxon>
        <taxon>Bacillati</taxon>
        <taxon>Bacillota</taxon>
        <taxon>Clostridia</taxon>
        <taxon>Lachnospirales</taxon>
        <taxon>Lachnospiraceae</taxon>
        <taxon>Blautia</taxon>
    </lineage>
</organism>
<feature type="domain" description="DUF512" evidence="1">
    <location>
        <begin position="222"/>
        <end position="424"/>
    </location>
</feature>
<name>A0A9D2JSH1_9FIRM</name>
<proteinExistence type="predicted"/>
<dbReference type="InterPro" id="IPR045375">
    <property type="entry name" value="Put_radical_SAM-like_N"/>
</dbReference>
<dbReference type="AlphaFoldDB" id="A0A9D2JSH1"/>
<sequence>MKECRHIISRVQENSIAWELELEPGDELLSINGEKIEDVFDYHYLVNDEYIELLVKKKNGEEWELEVEKEYQEDLGIDFENPLMDRYRSCSNKCVFCFIDQMPPGMRETLYFKDDDSRLSFLQGNYVTLTNMSDHDIDRIIHYHLAPINISFQTTNPALRCKMLNNRFAGEIFPKVQRLYQAGIEMNGQIVLCKGLNDREELERSISDLTAYLPYLRSISVVPVGLSKYREGLYPLEPFTSRDAEQVIDLIEDWQKKIFPQYGIHFVHASDEWYLLAGRELPQEERYDGYLQLENGVGMLRLLEVQKEETLKSLKGDDRKGSLSFATGHLAYPFIQDYAHRLLGKYPNLRINGYEIKNEFFGEQITVSGLLTGQDIVKQLKGKPLGEFLLLPCNLLRDEENVFLDDMTVEQLEEELGVPVKIVEEHGRDFAAAALKEDTGKSYKRRQMYEQTNSSYSGTA</sequence>
<evidence type="ECO:0000259" key="2">
    <source>
        <dbReference type="Pfam" id="PF17820"/>
    </source>
</evidence>
<dbReference type="Proteomes" id="UP000824056">
    <property type="component" value="Unassembled WGS sequence"/>
</dbReference>
<feature type="domain" description="Putative radical SAM N-terminal" evidence="3">
    <location>
        <begin position="69"/>
        <end position="219"/>
    </location>
</feature>
<dbReference type="Pfam" id="PF04459">
    <property type="entry name" value="DUF512"/>
    <property type="match status" value="1"/>
</dbReference>
<dbReference type="SUPFAM" id="SSF102114">
    <property type="entry name" value="Radical SAM enzymes"/>
    <property type="match status" value="1"/>
</dbReference>
<dbReference type="InterPro" id="IPR041489">
    <property type="entry name" value="PDZ_6"/>
</dbReference>
<dbReference type="Pfam" id="PF17820">
    <property type="entry name" value="PDZ_6"/>
    <property type="match status" value="1"/>
</dbReference>
<dbReference type="Pfam" id="PF19238">
    <property type="entry name" value="Radical_SAM_2"/>
    <property type="match status" value="1"/>
</dbReference>
<comment type="caution">
    <text evidence="4">The sequence shown here is derived from an EMBL/GenBank/DDBJ whole genome shotgun (WGS) entry which is preliminary data.</text>
</comment>
<reference evidence="4" key="2">
    <citation type="submission" date="2021-04" db="EMBL/GenBank/DDBJ databases">
        <authorList>
            <person name="Gilroy R."/>
        </authorList>
    </citation>
    <scope>NUCLEOTIDE SEQUENCE</scope>
    <source>
        <strain evidence="4">1068</strain>
    </source>
</reference>
<evidence type="ECO:0000259" key="3">
    <source>
        <dbReference type="Pfam" id="PF19238"/>
    </source>
</evidence>
<reference evidence="4" key="1">
    <citation type="journal article" date="2021" name="PeerJ">
        <title>Extensive microbial diversity within the chicken gut microbiome revealed by metagenomics and culture.</title>
        <authorList>
            <person name="Gilroy R."/>
            <person name="Ravi A."/>
            <person name="Getino M."/>
            <person name="Pursley I."/>
            <person name="Horton D.L."/>
            <person name="Alikhan N.F."/>
            <person name="Baker D."/>
            <person name="Gharbi K."/>
            <person name="Hall N."/>
            <person name="Watson M."/>
            <person name="Adriaenssens E.M."/>
            <person name="Foster-Nyarko E."/>
            <person name="Jarju S."/>
            <person name="Secka A."/>
            <person name="Antonio M."/>
            <person name="Oren A."/>
            <person name="Chaudhuri R.R."/>
            <person name="La Ragione R."/>
            <person name="Hildebrand F."/>
            <person name="Pallen M.J."/>
        </authorList>
    </citation>
    <scope>NUCLEOTIDE SEQUENCE</scope>
    <source>
        <strain evidence="4">1068</strain>
    </source>
</reference>
<protein>
    <submittedName>
        <fullName evidence="4">DUF512 domain-containing protein</fullName>
    </submittedName>
</protein>
<dbReference type="InterPro" id="IPR036034">
    <property type="entry name" value="PDZ_sf"/>
</dbReference>
<dbReference type="InterPro" id="IPR007549">
    <property type="entry name" value="DUF512"/>
</dbReference>
<evidence type="ECO:0000313" key="5">
    <source>
        <dbReference type="Proteomes" id="UP000824056"/>
    </source>
</evidence>
<dbReference type="SUPFAM" id="SSF50156">
    <property type="entry name" value="PDZ domain-like"/>
    <property type="match status" value="1"/>
</dbReference>
<dbReference type="Gene3D" id="2.30.42.10">
    <property type="match status" value="1"/>
</dbReference>
<evidence type="ECO:0000259" key="1">
    <source>
        <dbReference type="Pfam" id="PF04459"/>
    </source>
</evidence>
<gene>
    <name evidence="4" type="ORF">H9809_07385</name>
</gene>
<dbReference type="InterPro" id="IPR058240">
    <property type="entry name" value="rSAM_sf"/>
</dbReference>
<dbReference type="EMBL" id="DXBG01000173">
    <property type="protein sequence ID" value="HIZ65706.1"/>
    <property type="molecule type" value="Genomic_DNA"/>
</dbReference>
<evidence type="ECO:0000313" key="4">
    <source>
        <dbReference type="EMBL" id="HIZ65706.1"/>
    </source>
</evidence>
<feature type="domain" description="PDZ" evidence="2">
    <location>
        <begin position="7"/>
        <end position="55"/>
    </location>
</feature>
<accession>A0A9D2JSH1</accession>